<gene>
    <name evidence="2" type="ORF">GBAR_LOCUS6708</name>
</gene>
<reference evidence="2" key="1">
    <citation type="submission" date="2023-03" db="EMBL/GenBank/DDBJ databases">
        <authorList>
            <person name="Steffen K."/>
            <person name="Cardenas P."/>
        </authorList>
    </citation>
    <scope>NUCLEOTIDE SEQUENCE</scope>
</reference>
<evidence type="ECO:0000313" key="3">
    <source>
        <dbReference type="Proteomes" id="UP001174909"/>
    </source>
</evidence>
<dbReference type="AlphaFoldDB" id="A0AA35WE78"/>
<sequence>MISHEAAGSFYDDFHKPPGYLPLKPEEDHNQRLITPDTRHLSTPAVDLLVAATTSPSNFYPPRSVSRGEPAIPTVEQQMYAQPFIEAFNQRIRQDTSSPAGSDMQCHSPPNITHHSFVTTAPAPNPSLASTAPTYVTATMSDINSLIPPSEASISFSVSSTHDPSSFSSPTCPSPPTTTPTVQLLMPTLLCYQGLMSSHRPHRLVRELSNHRVSPQTHRRPCRRRCSVKLSPQT</sequence>
<feature type="region of interest" description="Disordered" evidence="1">
    <location>
        <begin position="209"/>
        <end position="234"/>
    </location>
</feature>
<protein>
    <submittedName>
        <fullName evidence="2">Uncharacterized protein</fullName>
    </submittedName>
</protein>
<keyword evidence="3" id="KW-1185">Reference proteome</keyword>
<dbReference type="Proteomes" id="UP001174909">
    <property type="component" value="Unassembled WGS sequence"/>
</dbReference>
<proteinExistence type="predicted"/>
<evidence type="ECO:0000313" key="2">
    <source>
        <dbReference type="EMBL" id="CAI8010152.1"/>
    </source>
</evidence>
<accession>A0AA35WE78</accession>
<evidence type="ECO:0000256" key="1">
    <source>
        <dbReference type="SAM" id="MobiDB-lite"/>
    </source>
</evidence>
<organism evidence="2 3">
    <name type="scientific">Geodia barretti</name>
    <name type="common">Barrett's horny sponge</name>
    <dbReference type="NCBI Taxonomy" id="519541"/>
    <lineage>
        <taxon>Eukaryota</taxon>
        <taxon>Metazoa</taxon>
        <taxon>Porifera</taxon>
        <taxon>Demospongiae</taxon>
        <taxon>Heteroscleromorpha</taxon>
        <taxon>Tetractinellida</taxon>
        <taxon>Astrophorina</taxon>
        <taxon>Geodiidae</taxon>
        <taxon>Geodia</taxon>
    </lineage>
</organism>
<name>A0AA35WE78_GEOBA</name>
<feature type="compositionally biased region" description="Basic residues" evidence="1">
    <location>
        <begin position="217"/>
        <end position="227"/>
    </location>
</feature>
<comment type="caution">
    <text evidence="2">The sequence shown here is derived from an EMBL/GenBank/DDBJ whole genome shotgun (WGS) entry which is preliminary data.</text>
</comment>
<dbReference type="EMBL" id="CASHTH010001010">
    <property type="protein sequence ID" value="CAI8010152.1"/>
    <property type="molecule type" value="Genomic_DNA"/>
</dbReference>